<dbReference type="Gene3D" id="3.40.50.2300">
    <property type="match status" value="1"/>
</dbReference>
<evidence type="ECO:0000313" key="8">
    <source>
        <dbReference type="EMBL" id="GAA3971390.1"/>
    </source>
</evidence>
<accession>A0ABP7PUR2</accession>
<dbReference type="SUPFAM" id="SSF52172">
    <property type="entry name" value="CheY-like"/>
    <property type="match status" value="1"/>
</dbReference>
<dbReference type="InterPro" id="IPR016032">
    <property type="entry name" value="Sig_transdc_resp-reg_C-effctor"/>
</dbReference>
<dbReference type="InterPro" id="IPR000792">
    <property type="entry name" value="Tscrpt_reg_LuxR_C"/>
</dbReference>
<feature type="domain" description="HTH luxR-type" evidence="6">
    <location>
        <begin position="160"/>
        <end position="225"/>
    </location>
</feature>
<evidence type="ECO:0000259" key="7">
    <source>
        <dbReference type="PROSITE" id="PS50110"/>
    </source>
</evidence>
<keyword evidence="3" id="KW-0238">DNA-binding</keyword>
<dbReference type="PANTHER" id="PTHR43214:SF24">
    <property type="entry name" value="TRANSCRIPTIONAL REGULATORY PROTEIN NARL-RELATED"/>
    <property type="match status" value="1"/>
</dbReference>
<evidence type="ECO:0000313" key="9">
    <source>
        <dbReference type="Proteomes" id="UP001501556"/>
    </source>
</evidence>
<dbReference type="CDD" id="cd17535">
    <property type="entry name" value="REC_NarL-like"/>
    <property type="match status" value="1"/>
</dbReference>
<sequence>METLGGDGAGLSFRCAMNSLNLALVADDPEIRGLLSGYLGWQPDLNRVLVCASAEQFLAELSDALPPGVVLPDLGLPGMSGLEALPLIKQRLPRADIIVQTVFEDPDRIYPALSQGASGYVLKSTPLAQMQQAIREVANGDSTLSPSVTRRVLAHFKPGTVHHPAGLSPREQQVFEALVDGLADKEMARRLNLDRETVHTYVKHVYQKLRVSGRIELLSRAARRQL</sequence>
<dbReference type="EMBL" id="BAABDI010000009">
    <property type="protein sequence ID" value="GAA3971390.1"/>
    <property type="molecule type" value="Genomic_DNA"/>
</dbReference>
<dbReference type="Pfam" id="PF00072">
    <property type="entry name" value="Response_reg"/>
    <property type="match status" value="1"/>
</dbReference>
<keyword evidence="1 5" id="KW-0597">Phosphoprotein</keyword>
<dbReference type="PRINTS" id="PR00038">
    <property type="entry name" value="HTHLUXR"/>
</dbReference>
<comment type="caution">
    <text evidence="8">The sequence shown here is derived from an EMBL/GenBank/DDBJ whole genome shotgun (WGS) entry which is preliminary data.</text>
</comment>
<dbReference type="InterPro" id="IPR011006">
    <property type="entry name" value="CheY-like_superfamily"/>
</dbReference>
<evidence type="ECO:0000256" key="4">
    <source>
        <dbReference type="ARBA" id="ARBA00023163"/>
    </source>
</evidence>
<gene>
    <name evidence="8" type="ORF">GCM10022407_16500</name>
</gene>
<evidence type="ECO:0000256" key="1">
    <source>
        <dbReference type="ARBA" id="ARBA00022553"/>
    </source>
</evidence>
<feature type="domain" description="Response regulatory" evidence="7">
    <location>
        <begin position="21"/>
        <end position="138"/>
    </location>
</feature>
<dbReference type="PANTHER" id="PTHR43214">
    <property type="entry name" value="TWO-COMPONENT RESPONSE REGULATOR"/>
    <property type="match status" value="1"/>
</dbReference>
<dbReference type="PROSITE" id="PS50110">
    <property type="entry name" value="RESPONSE_REGULATORY"/>
    <property type="match status" value="1"/>
</dbReference>
<dbReference type="Proteomes" id="UP001501556">
    <property type="component" value="Unassembled WGS sequence"/>
</dbReference>
<keyword evidence="4" id="KW-0804">Transcription</keyword>
<dbReference type="Pfam" id="PF00196">
    <property type="entry name" value="GerE"/>
    <property type="match status" value="1"/>
</dbReference>
<proteinExistence type="predicted"/>
<protein>
    <submittedName>
        <fullName evidence="8">Response regulator transcription factor</fullName>
    </submittedName>
</protein>
<dbReference type="SMART" id="SM00448">
    <property type="entry name" value="REC"/>
    <property type="match status" value="1"/>
</dbReference>
<evidence type="ECO:0000256" key="3">
    <source>
        <dbReference type="ARBA" id="ARBA00023125"/>
    </source>
</evidence>
<dbReference type="InterPro" id="IPR001789">
    <property type="entry name" value="Sig_transdc_resp-reg_receiver"/>
</dbReference>
<dbReference type="SMART" id="SM00421">
    <property type="entry name" value="HTH_LUXR"/>
    <property type="match status" value="1"/>
</dbReference>
<dbReference type="InterPro" id="IPR039420">
    <property type="entry name" value="WalR-like"/>
</dbReference>
<dbReference type="SUPFAM" id="SSF46894">
    <property type="entry name" value="C-terminal effector domain of the bipartite response regulators"/>
    <property type="match status" value="1"/>
</dbReference>
<keyword evidence="9" id="KW-1185">Reference proteome</keyword>
<organism evidence="8 9">
    <name type="scientific">Hymenobacter antarcticus</name>
    <dbReference type="NCBI Taxonomy" id="486270"/>
    <lineage>
        <taxon>Bacteria</taxon>
        <taxon>Pseudomonadati</taxon>
        <taxon>Bacteroidota</taxon>
        <taxon>Cytophagia</taxon>
        <taxon>Cytophagales</taxon>
        <taxon>Hymenobacteraceae</taxon>
        <taxon>Hymenobacter</taxon>
    </lineage>
</organism>
<keyword evidence="2" id="KW-0805">Transcription regulation</keyword>
<evidence type="ECO:0000256" key="5">
    <source>
        <dbReference type="PROSITE-ProRule" id="PRU00169"/>
    </source>
</evidence>
<feature type="modified residue" description="4-aspartylphosphate" evidence="5">
    <location>
        <position position="73"/>
    </location>
</feature>
<reference evidence="9" key="1">
    <citation type="journal article" date="2019" name="Int. J. Syst. Evol. Microbiol.">
        <title>The Global Catalogue of Microorganisms (GCM) 10K type strain sequencing project: providing services to taxonomists for standard genome sequencing and annotation.</title>
        <authorList>
            <consortium name="The Broad Institute Genomics Platform"/>
            <consortium name="The Broad Institute Genome Sequencing Center for Infectious Disease"/>
            <person name="Wu L."/>
            <person name="Ma J."/>
        </authorList>
    </citation>
    <scope>NUCLEOTIDE SEQUENCE [LARGE SCALE GENOMIC DNA]</scope>
    <source>
        <strain evidence="9">JCM 17217</strain>
    </source>
</reference>
<evidence type="ECO:0000259" key="6">
    <source>
        <dbReference type="PROSITE" id="PS50043"/>
    </source>
</evidence>
<dbReference type="PROSITE" id="PS50043">
    <property type="entry name" value="HTH_LUXR_2"/>
    <property type="match status" value="1"/>
</dbReference>
<dbReference type="InterPro" id="IPR058245">
    <property type="entry name" value="NreC/VraR/RcsB-like_REC"/>
</dbReference>
<evidence type="ECO:0000256" key="2">
    <source>
        <dbReference type="ARBA" id="ARBA00023015"/>
    </source>
</evidence>
<dbReference type="CDD" id="cd06170">
    <property type="entry name" value="LuxR_C_like"/>
    <property type="match status" value="1"/>
</dbReference>
<name>A0ABP7PUR2_9BACT</name>